<dbReference type="EMBL" id="CADCSY010000012">
    <property type="protein sequence ID" value="CAA9214312.1"/>
    <property type="molecule type" value="Genomic_DNA"/>
</dbReference>
<evidence type="ECO:0000256" key="1">
    <source>
        <dbReference type="SAM" id="MobiDB-lite"/>
    </source>
</evidence>
<organism evidence="2">
    <name type="scientific">uncultured Acidimicrobiales bacterium</name>
    <dbReference type="NCBI Taxonomy" id="310071"/>
    <lineage>
        <taxon>Bacteria</taxon>
        <taxon>Bacillati</taxon>
        <taxon>Actinomycetota</taxon>
        <taxon>Acidimicrobiia</taxon>
        <taxon>Acidimicrobiales</taxon>
        <taxon>environmental samples</taxon>
    </lineage>
</organism>
<proteinExistence type="predicted"/>
<evidence type="ECO:0000313" key="2">
    <source>
        <dbReference type="EMBL" id="CAA9214312.1"/>
    </source>
</evidence>
<feature type="compositionally biased region" description="Basic residues" evidence="1">
    <location>
        <begin position="62"/>
        <end position="77"/>
    </location>
</feature>
<gene>
    <name evidence="2" type="ORF">AVDCRST_MAG20-309</name>
</gene>
<name>A0A6J4H3Y8_9ACTN</name>
<feature type="non-terminal residue" evidence="2">
    <location>
        <position position="1"/>
    </location>
</feature>
<feature type="compositionally biased region" description="Low complexity" evidence="1">
    <location>
        <begin position="28"/>
        <end position="58"/>
    </location>
</feature>
<feature type="region of interest" description="Disordered" evidence="1">
    <location>
        <begin position="1"/>
        <end position="250"/>
    </location>
</feature>
<accession>A0A6J4H3Y8</accession>
<sequence>GRRRRSGGRCAVRPAGRRVRGGSGRPGQGPSRSGRSSRGRSDQAAPPADAVGVGAQPAGPTPRRRRADPRGPGRRPGRSAGAGPRRGRRRPAGGGAGTCGDAPAPHPGRRGGAGRPGRPRPPGRGGRHADRRLGRPGVRPAPSPGPAERAARDTKRLRRPVRSVLGPRASEPCRDLEPAPILPHDLRRRRSPGGKHDRPGRPGGSAGRGARSGESRVRLPGARRSSRRRTCGRHWEEAPQGTGPRPDPRT</sequence>
<protein>
    <submittedName>
        <fullName evidence="2">Uncharacterized protein</fullName>
    </submittedName>
</protein>
<reference evidence="2" key="1">
    <citation type="submission" date="2020-02" db="EMBL/GenBank/DDBJ databases">
        <authorList>
            <person name="Meier V. D."/>
        </authorList>
    </citation>
    <scope>NUCLEOTIDE SEQUENCE</scope>
    <source>
        <strain evidence="2">AVDCRST_MAG20</strain>
    </source>
</reference>
<feature type="non-terminal residue" evidence="2">
    <location>
        <position position="250"/>
    </location>
</feature>
<dbReference type="AlphaFoldDB" id="A0A6J4H3Y8"/>